<sequence>MIQPAPLILTLQIDEQAFNYFNDLRKQHFPPQINYLSTHVTLFHHLPAHSTVTDLLEEATAQQKNFPVKVSEVIKLGRGVGFKLQSEELAQLHAYLKKQWSEWLTPQDRQGFRPHITVQNKVTPEVAQTLFNQLAFSFQPFYLQGIGLSLWEYLGGPWQKVKDYSFKVGTY</sequence>
<dbReference type="RefSeq" id="WP_182412073.1">
    <property type="nucleotide sequence ID" value="NZ_CP055153.1"/>
</dbReference>
<dbReference type="InterPro" id="IPR009097">
    <property type="entry name" value="Cyclic_Pdiesterase"/>
</dbReference>
<dbReference type="Proteomes" id="UP000514509">
    <property type="component" value="Chromosome"/>
</dbReference>
<dbReference type="Pfam" id="PF13563">
    <property type="entry name" value="2_5_RNA_ligase2"/>
    <property type="match status" value="1"/>
</dbReference>
<dbReference type="EMBL" id="CP055153">
    <property type="protein sequence ID" value="QMU29613.1"/>
    <property type="molecule type" value="Genomic_DNA"/>
</dbReference>
<evidence type="ECO:0000313" key="1">
    <source>
        <dbReference type="EMBL" id="QMU29613.1"/>
    </source>
</evidence>
<dbReference type="GO" id="GO:0016874">
    <property type="term" value="F:ligase activity"/>
    <property type="evidence" value="ECO:0007669"/>
    <property type="project" value="UniProtKB-KW"/>
</dbReference>
<name>A0A7L7LA37_9BACT</name>
<dbReference type="Gene3D" id="3.90.1140.10">
    <property type="entry name" value="Cyclic phosphodiesterase"/>
    <property type="match status" value="1"/>
</dbReference>
<dbReference type="AlphaFoldDB" id="A0A7L7LA37"/>
<reference evidence="1 2" key="1">
    <citation type="submission" date="2020-06" db="EMBL/GenBank/DDBJ databases">
        <authorList>
            <person name="Hwang Y.J."/>
        </authorList>
    </citation>
    <scope>NUCLEOTIDE SEQUENCE [LARGE SCALE GENOMIC DNA]</scope>
    <source>
        <strain evidence="1 2">KUDC8001</strain>
    </source>
</reference>
<reference evidence="1 2" key="2">
    <citation type="submission" date="2020-08" db="EMBL/GenBank/DDBJ databases">
        <title>Adhaeribacter dokdonensis sp. nov., isolated from the rhizosphere of Elymus tsukushiensis, a plant native to the Dokdo Islands, Republic of Korea.</title>
        <authorList>
            <person name="Ghim S.Y."/>
        </authorList>
    </citation>
    <scope>NUCLEOTIDE SEQUENCE [LARGE SCALE GENOMIC DNA]</scope>
    <source>
        <strain evidence="1 2">KUDC8001</strain>
    </source>
</reference>
<gene>
    <name evidence="1" type="ORF">HUW48_16935</name>
</gene>
<evidence type="ECO:0000313" key="2">
    <source>
        <dbReference type="Proteomes" id="UP000514509"/>
    </source>
</evidence>
<dbReference type="KEGG" id="add:HUW48_16935"/>
<organism evidence="1 2">
    <name type="scientific">Adhaeribacter radiodurans</name>
    <dbReference type="NCBI Taxonomy" id="2745197"/>
    <lineage>
        <taxon>Bacteria</taxon>
        <taxon>Pseudomonadati</taxon>
        <taxon>Bacteroidota</taxon>
        <taxon>Cytophagia</taxon>
        <taxon>Cytophagales</taxon>
        <taxon>Hymenobacteraceae</taxon>
        <taxon>Adhaeribacter</taxon>
    </lineage>
</organism>
<keyword evidence="2" id="KW-1185">Reference proteome</keyword>
<keyword evidence="1" id="KW-0436">Ligase</keyword>
<protein>
    <submittedName>
        <fullName evidence="1">2'-5' RNA ligase family protein</fullName>
    </submittedName>
</protein>
<dbReference type="SUPFAM" id="SSF55144">
    <property type="entry name" value="LigT-like"/>
    <property type="match status" value="1"/>
</dbReference>
<proteinExistence type="predicted"/>
<accession>A0A7L7LA37</accession>